<reference evidence="2" key="2">
    <citation type="submission" date="2020-05" db="UniProtKB">
        <authorList>
            <consortium name="EnsemblMetazoa"/>
        </authorList>
    </citation>
    <scope>IDENTIFICATION</scope>
    <source>
        <strain evidence="2">wikel</strain>
    </source>
</reference>
<dbReference type="EMBL" id="ABJB010005940">
    <property type="status" value="NOT_ANNOTATED_CDS"/>
    <property type="molecule type" value="Genomic_DNA"/>
</dbReference>
<evidence type="ECO:0000313" key="1">
    <source>
        <dbReference type="EMBL" id="EEC09132.1"/>
    </source>
</evidence>
<evidence type="ECO:0000313" key="3">
    <source>
        <dbReference type="Proteomes" id="UP000001555"/>
    </source>
</evidence>
<accession>B7PRB0</accession>
<sequence>MGLQPIRVLHGILVWNVASISLCYGTSVALATHFSSTGGILYGLYGFYNQMQSTGGSIEEAPTAFYFPADTNAPIPFAPRASRIRWRMSTANSNMSNCKGSILKVIRKDSCH</sequence>
<dbReference type="InParanoid" id="B7PRB0"/>
<gene>
    <name evidence="1" type="ORF">IscW_ISCW006833</name>
</gene>
<dbReference type="VEuPathDB" id="VectorBase:ISCW006833"/>
<dbReference type="AlphaFoldDB" id="B7PRB0"/>
<dbReference type="HOGENOM" id="CLU_2148580_0_0_1"/>
<dbReference type="EnsemblMetazoa" id="ISCW006833-RA">
    <property type="protein sequence ID" value="ISCW006833-PA"/>
    <property type="gene ID" value="ISCW006833"/>
</dbReference>
<dbReference type="EMBL" id="DS771674">
    <property type="protein sequence ID" value="EEC09132.1"/>
    <property type="molecule type" value="Genomic_DNA"/>
</dbReference>
<name>B7PRB0_IXOSC</name>
<dbReference type="PaxDb" id="6945-B7PRB0"/>
<dbReference type="EMBL" id="ABJB010080070">
    <property type="status" value="NOT_ANNOTATED_CDS"/>
    <property type="molecule type" value="Genomic_DNA"/>
</dbReference>
<dbReference type="Proteomes" id="UP000001555">
    <property type="component" value="Unassembled WGS sequence"/>
</dbReference>
<keyword evidence="3" id="KW-1185">Reference proteome</keyword>
<proteinExistence type="predicted"/>
<protein>
    <submittedName>
        <fullName evidence="1 2">Uncharacterized protein</fullName>
    </submittedName>
</protein>
<reference evidence="1 3" key="1">
    <citation type="submission" date="2008-03" db="EMBL/GenBank/DDBJ databases">
        <title>Annotation of Ixodes scapularis.</title>
        <authorList>
            <consortium name="Ixodes scapularis Genome Project Consortium"/>
            <person name="Caler E."/>
            <person name="Hannick L.I."/>
            <person name="Bidwell S."/>
            <person name="Joardar V."/>
            <person name="Thiagarajan M."/>
            <person name="Amedeo P."/>
            <person name="Galinsky K.J."/>
            <person name="Schobel S."/>
            <person name="Inman J."/>
            <person name="Hostetler J."/>
            <person name="Miller J."/>
            <person name="Hammond M."/>
            <person name="Megy K."/>
            <person name="Lawson D."/>
            <person name="Kodira C."/>
            <person name="Sutton G."/>
            <person name="Meyer J."/>
            <person name="Hill C.A."/>
            <person name="Birren B."/>
            <person name="Nene V."/>
            <person name="Collins F."/>
            <person name="Alarcon-Chaidez F."/>
            <person name="Wikel S."/>
            <person name="Strausberg R."/>
        </authorList>
    </citation>
    <scope>NUCLEOTIDE SEQUENCE [LARGE SCALE GENOMIC DNA]</scope>
    <source>
        <strain evidence="3">Wikel</strain>
        <strain evidence="1">Wikel colony</strain>
    </source>
</reference>
<evidence type="ECO:0000313" key="2">
    <source>
        <dbReference type="EnsemblMetazoa" id="ISCW006833-PA"/>
    </source>
</evidence>
<organism>
    <name type="scientific">Ixodes scapularis</name>
    <name type="common">Black-legged tick</name>
    <name type="synonym">Deer tick</name>
    <dbReference type="NCBI Taxonomy" id="6945"/>
    <lineage>
        <taxon>Eukaryota</taxon>
        <taxon>Metazoa</taxon>
        <taxon>Ecdysozoa</taxon>
        <taxon>Arthropoda</taxon>
        <taxon>Chelicerata</taxon>
        <taxon>Arachnida</taxon>
        <taxon>Acari</taxon>
        <taxon>Parasitiformes</taxon>
        <taxon>Ixodida</taxon>
        <taxon>Ixodoidea</taxon>
        <taxon>Ixodidae</taxon>
        <taxon>Ixodinae</taxon>
        <taxon>Ixodes</taxon>
    </lineage>
</organism>
<dbReference type="VEuPathDB" id="VectorBase:ISCI006833"/>